<dbReference type="EMBL" id="CAJVQC010019382">
    <property type="protein sequence ID" value="CAG8700839.1"/>
    <property type="molecule type" value="Genomic_DNA"/>
</dbReference>
<gene>
    <name evidence="1" type="ORF">RPERSI_LOCUS10019</name>
</gene>
<name>A0ACA9PAL1_9GLOM</name>
<dbReference type="Proteomes" id="UP000789920">
    <property type="component" value="Unassembled WGS sequence"/>
</dbReference>
<accession>A0ACA9PAL1</accession>
<protein>
    <submittedName>
        <fullName evidence="1">25169_t:CDS:1</fullName>
    </submittedName>
</protein>
<evidence type="ECO:0000313" key="1">
    <source>
        <dbReference type="EMBL" id="CAG8700839.1"/>
    </source>
</evidence>
<comment type="caution">
    <text evidence="1">The sequence shown here is derived from an EMBL/GenBank/DDBJ whole genome shotgun (WGS) entry which is preliminary data.</text>
</comment>
<reference evidence="1" key="1">
    <citation type="submission" date="2021-06" db="EMBL/GenBank/DDBJ databases">
        <authorList>
            <person name="Kallberg Y."/>
            <person name="Tangrot J."/>
            <person name="Rosling A."/>
        </authorList>
    </citation>
    <scope>NUCLEOTIDE SEQUENCE</scope>
    <source>
        <strain evidence="1">MA461A</strain>
    </source>
</reference>
<feature type="non-terminal residue" evidence="1">
    <location>
        <position position="1"/>
    </location>
</feature>
<evidence type="ECO:0000313" key="2">
    <source>
        <dbReference type="Proteomes" id="UP000789920"/>
    </source>
</evidence>
<sequence>HYGYVLNCPKKVIFEGIVDDFEIARYNRKHHKLFSTKTINCKIMKTFTSILFAFAIIFILLGTSESATLARNGTQALTNAKKRATYCPPDAPYLCSTGYCCYNAGDRCCLDDVGGCCSSVNV</sequence>
<proteinExistence type="predicted"/>
<organism evidence="1 2">
    <name type="scientific">Racocetra persica</name>
    <dbReference type="NCBI Taxonomy" id="160502"/>
    <lineage>
        <taxon>Eukaryota</taxon>
        <taxon>Fungi</taxon>
        <taxon>Fungi incertae sedis</taxon>
        <taxon>Mucoromycota</taxon>
        <taxon>Glomeromycotina</taxon>
        <taxon>Glomeromycetes</taxon>
        <taxon>Diversisporales</taxon>
        <taxon>Gigasporaceae</taxon>
        <taxon>Racocetra</taxon>
    </lineage>
</organism>
<keyword evidence="2" id="KW-1185">Reference proteome</keyword>